<dbReference type="Pfam" id="PF01381">
    <property type="entry name" value="HTH_3"/>
    <property type="match status" value="1"/>
</dbReference>
<dbReference type="PANTHER" id="PTHR10245">
    <property type="entry name" value="ENDOTHELIAL DIFFERENTIATION-RELATED FACTOR 1 MULTIPROTEIN BRIDGING FACTOR 1"/>
    <property type="match status" value="1"/>
</dbReference>
<evidence type="ECO:0000256" key="3">
    <source>
        <dbReference type="ARBA" id="ARBA00023125"/>
    </source>
</evidence>
<keyword evidence="2" id="KW-0805">Transcription regulation</keyword>
<evidence type="ECO:0000256" key="5">
    <source>
        <dbReference type="ARBA" id="ARBA00035107"/>
    </source>
</evidence>
<evidence type="ECO:0000256" key="4">
    <source>
        <dbReference type="ARBA" id="ARBA00023163"/>
    </source>
</evidence>
<evidence type="ECO:0000256" key="1">
    <source>
        <dbReference type="ARBA" id="ARBA00009802"/>
    </source>
</evidence>
<dbReference type="CDD" id="cd00093">
    <property type="entry name" value="HTH_XRE"/>
    <property type="match status" value="1"/>
</dbReference>
<dbReference type="GO" id="GO:0003677">
    <property type="term" value="F:DNA binding"/>
    <property type="evidence" value="ECO:0007669"/>
    <property type="project" value="UniProtKB-KW"/>
</dbReference>
<dbReference type="EMBL" id="KZ990526">
    <property type="protein sequence ID" value="RKP23987.1"/>
    <property type="molecule type" value="Genomic_DNA"/>
</dbReference>
<organism evidence="7 8">
    <name type="scientific">Syncephalis pseudoplumigaleata</name>
    <dbReference type="NCBI Taxonomy" id="1712513"/>
    <lineage>
        <taxon>Eukaryota</taxon>
        <taxon>Fungi</taxon>
        <taxon>Fungi incertae sedis</taxon>
        <taxon>Zoopagomycota</taxon>
        <taxon>Zoopagomycotina</taxon>
        <taxon>Zoopagomycetes</taxon>
        <taxon>Zoopagales</taxon>
        <taxon>Piptocephalidaceae</taxon>
        <taxon>Syncephalis</taxon>
    </lineage>
</organism>
<keyword evidence="8" id="KW-1185">Reference proteome</keyword>
<name>A0A4P9YVF0_9FUNG</name>
<protein>
    <submittedName>
        <fullName evidence="7">Multi protein bridging factor 1-domain-containing protein</fullName>
    </submittedName>
</protein>
<dbReference type="InterPro" id="IPR010982">
    <property type="entry name" value="Lambda_DNA-bd_dom_sf"/>
</dbReference>
<accession>A0A4P9YVF0</accession>
<keyword evidence="4" id="KW-0804">Transcription</keyword>
<dbReference type="OrthoDB" id="10253401at2759"/>
<evidence type="ECO:0000313" key="8">
    <source>
        <dbReference type="Proteomes" id="UP000278143"/>
    </source>
</evidence>
<dbReference type="Pfam" id="PF08523">
    <property type="entry name" value="MBF1"/>
    <property type="match status" value="1"/>
</dbReference>
<dbReference type="PROSITE" id="PS50943">
    <property type="entry name" value="HTH_CROC1"/>
    <property type="match status" value="1"/>
</dbReference>
<dbReference type="Proteomes" id="UP000278143">
    <property type="component" value="Unassembled WGS sequence"/>
</dbReference>
<dbReference type="SUPFAM" id="SSF47413">
    <property type="entry name" value="lambda repressor-like DNA-binding domains"/>
    <property type="match status" value="1"/>
</dbReference>
<proteinExistence type="inferred from homology"/>
<dbReference type="GO" id="GO:0005634">
    <property type="term" value="C:nucleus"/>
    <property type="evidence" value="ECO:0007669"/>
    <property type="project" value="TreeGrafter"/>
</dbReference>
<evidence type="ECO:0000259" key="6">
    <source>
        <dbReference type="PROSITE" id="PS50943"/>
    </source>
</evidence>
<comment type="function">
    <text evidence="5">Transcriptional coactivator that stimulates GCN4-dependent transcriptional activity by bridging the DNA-binding region of GCN4 and TBP (SPT15), thereby recruiting TBP to GCN4-bound promoters. Involved in induction of the ribosome quality control (RQC) pathway; a pathway that degrades nascent peptide chains during problematic translation. Required to prevent stalled ribosomes from frameshifting.</text>
</comment>
<evidence type="ECO:0000313" key="7">
    <source>
        <dbReference type="EMBL" id="RKP23987.1"/>
    </source>
</evidence>
<gene>
    <name evidence="7" type="ORF">SYNPS1DRAFT_17824</name>
</gene>
<sequence>MADWDDVTVLRKRQEVPRAAKNQTVLNEARRVGAVVATERKYTAASNKRGADNHQRLAKIDNDEDIPKVETVKLSVGRAIQKGRQDKGLTQKDLGQRINEKANVINDYEAGRGKWMGLHAYADARCIDVRLMDGLWL</sequence>
<dbReference type="PANTHER" id="PTHR10245:SF15">
    <property type="entry name" value="ENDOTHELIAL DIFFERENTIATION-RELATED FACTOR 1"/>
    <property type="match status" value="1"/>
</dbReference>
<reference evidence="8" key="1">
    <citation type="journal article" date="2018" name="Nat. Microbiol.">
        <title>Leveraging single-cell genomics to expand the fungal tree of life.</title>
        <authorList>
            <person name="Ahrendt S.R."/>
            <person name="Quandt C.A."/>
            <person name="Ciobanu D."/>
            <person name="Clum A."/>
            <person name="Salamov A."/>
            <person name="Andreopoulos B."/>
            <person name="Cheng J.F."/>
            <person name="Woyke T."/>
            <person name="Pelin A."/>
            <person name="Henrissat B."/>
            <person name="Reynolds N.K."/>
            <person name="Benny G.L."/>
            <person name="Smith M.E."/>
            <person name="James T.Y."/>
            <person name="Grigoriev I.V."/>
        </authorList>
    </citation>
    <scope>NUCLEOTIDE SEQUENCE [LARGE SCALE GENOMIC DNA]</scope>
    <source>
        <strain evidence="8">Benny S71-1</strain>
    </source>
</reference>
<dbReference type="InterPro" id="IPR001387">
    <property type="entry name" value="Cro/C1-type_HTH"/>
</dbReference>
<feature type="domain" description="HTH cro/C1-type" evidence="6">
    <location>
        <begin position="80"/>
        <end position="112"/>
    </location>
</feature>
<keyword evidence="3" id="KW-0238">DNA-binding</keyword>
<dbReference type="AlphaFoldDB" id="A0A4P9YVF0"/>
<comment type="similarity">
    <text evidence="1">Belongs to the MBF1 family.</text>
</comment>
<dbReference type="InterPro" id="IPR013729">
    <property type="entry name" value="MBF1_N"/>
</dbReference>
<dbReference type="Gene3D" id="1.10.260.40">
    <property type="entry name" value="lambda repressor-like DNA-binding domains"/>
    <property type="match status" value="1"/>
</dbReference>
<evidence type="ECO:0000256" key="2">
    <source>
        <dbReference type="ARBA" id="ARBA00023015"/>
    </source>
</evidence>